<comment type="caution">
    <text evidence="2">The sequence shown here is derived from an EMBL/GenBank/DDBJ whole genome shotgun (WGS) entry which is preliminary data.</text>
</comment>
<keyword evidence="1" id="KW-0472">Membrane</keyword>
<name>A0AAV1MTI1_SCOSC</name>
<evidence type="ECO:0000313" key="3">
    <source>
        <dbReference type="Proteomes" id="UP001314229"/>
    </source>
</evidence>
<keyword evidence="1" id="KW-0812">Transmembrane</keyword>
<feature type="transmembrane region" description="Helical" evidence="1">
    <location>
        <begin position="26"/>
        <end position="54"/>
    </location>
</feature>
<evidence type="ECO:0000313" key="2">
    <source>
        <dbReference type="EMBL" id="CAK6949922.1"/>
    </source>
</evidence>
<dbReference type="EMBL" id="CAWUFR010000002">
    <property type="protein sequence ID" value="CAK6949922.1"/>
    <property type="molecule type" value="Genomic_DNA"/>
</dbReference>
<keyword evidence="3" id="KW-1185">Reference proteome</keyword>
<dbReference type="Proteomes" id="UP001314229">
    <property type="component" value="Unassembled WGS sequence"/>
</dbReference>
<accession>A0AAV1MTI1</accession>
<evidence type="ECO:0000256" key="1">
    <source>
        <dbReference type="SAM" id="Phobius"/>
    </source>
</evidence>
<proteinExistence type="predicted"/>
<protein>
    <submittedName>
        <fullName evidence="2">Uncharacterized protein</fullName>
    </submittedName>
</protein>
<gene>
    <name evidence="2" type="ORF">FSCOSCO3_A028440</name>
</gene>
<organism evidence="2 3">
    <name type="scientific">Scomber scombrus</name>
    <name type="common">Atlantic mackerel</name>
    <name type="synonym">Scomber vernalis</name>
    <dbReference type="NCBI Taxonomy" id="13677"/>
    <lineage>
        <taxon>Eukaryota</taxon>
        <taxon>Metazoa</taxon>
        <taxon>Chordata</taxon>
        <taxon>Craniata</taxon>
        <taxon>Vertebrata</taxon>
        <taxon>Euteleostomi</taxon>
        <taxon>Actinopterygii</taxon>
        <taxon>Neopterygii</taxon>
        <taxon>Teleostei</taxon>
        <taxon>Neoteleostei</taxon>
        <taxon>Acanthomorphata</taxon>
        <taxon>Pelagiaria</taxon>
        <taxon>Scombriformes</taxon>
        <taxon>Scombridae</taxon>
        <taxon>Scomber</taxon>
    </lineage>
</organism>
<reference evidence="2 3" key="1">
    <citation type="submission" date="2024-01" db="EMBL/GenBank/DDBJ databases">
        <authorList>
            <person name="Alioto T."/>
            <person name="Alioto T."/>
            <person name="Gomez Garrido J."/>
        </authorList>
    </citation>
    <scope>NUCLEOTIDE SEQUENCE [LARGE SCALE GENOMIC DNA]</scope>
</reference>
<sequence>MKYIKAQVHFCPATEKLRVNNSSEFILNYASFCLTLFIATFTHCTVLSVCLFCIHIHVCANAIASALMKARHDTPNCSNTKTKPQITTSSMAINNMNKCTRYRKRLLQHKPLFHIRYGKAPQKLNYGALYVGSLAAITG</sequence>
<dbReference type="AlphaFoldDB" id="A0AAV1MTI1"/>
<keyword evidence="1" id="KW-1133">Transmembrane helix</keyword>